<comment type="caution">
    <text evidence="8">The sequence shown here is derived from an EMBL/GenBank/DDBJ whole genome shotgun (WGS) entry which is preliminary data.</text>
</comment>
<name>A0ABV2WRI7_9NOCA</name>
<feature type="domain" description="Bacterial alpha-L-rhamnosidase N-terminal" evidence="5">
    <location>
        <begin position="139"/>
        <end position="266"/>
    </location>
</feature>
<dbReference type="SUPFAM" id="SSF48208">
    <property type="entry name" value="Six-hairpin glycosidases"/>
    <property type="match status" value="1"/>
</dbReference>
<dbReference type="Pfam" id="PF25788">
    <property type="entry name" value="Ig_Rha78A_N"/>
    <property type="match status" value="1"/>
</dbReference>
<dbReference type="EC" id="3.2.1.40" evidence="2"/>
<evidence type="ECO:0000256" key="1">
    <source>
        <dbReference type="ARBA" id="ARBA00001445"/>
    </source>
</evidence>
<sequence length="856" mass="95760">MLTPTDLRTEYLTDPIGIDLRTPRLFWTCEGGISQTAYQILAQRGGETVWDTGKTPGAGMAGIAWDGPQLGSRELVEWSVRLWDEADRPGPWSTATFELGLLDSAEWLADWITGNYRPRRNRRYPVDCFRKGFTSAATPAVARLYITACGLYQASINGHRVGDFVIAPGFTSYDKRLHYQTYDVTDLIHQGENTLEIQLADGWFRGSIGAMGARNVYGRETKLLAQLEITTPDGVRRTIGTNKSWQWSDDGPIRFADMKDGEIVQLGRRPSYRGSARETSHPVVPSASNNVPVRERERFTPSITRTPSGKQLLDFGQNIAGYIELDIAARAADRLLIRFAEHLDDNGELDPSSAQVRAGKPTASPKQEVLLLCTDGVNHYKTSFAVFGFRYAEVDSDLALDPADVTAIAVYSDMAQTARFECSNHLVNRFVENTLWSMKSNFLDVPTDCPTRERAPWTGDLQIFTRTGSFLMDTSALLRKWLADLRDRQRADGRVPCLAPDVRNNEYIPGIDFIKRMDGAAGWADAAVLVPLRLYELYRDKEILRESYESMKAHVLFQIGRTDRTGLFAKPFPKPDRKYISNAGQAFGEWLEPKDVYAQKVPWDFIAPHPEVATAYLAYACGLMVEVAKLLGHDEDIPLYAEYHRGCTRAYVNQFTPIDTDRQSKLVRPLALGLLDGVEAEQAFTRLIASIERRDYRVGTGFLSTPLILPLLSRGGRTDIAYRMLENEQAPGWLHEVLMGATSVWEDWEGEASRNHYAPGSVCQWLFETVCGIDVSGENAFTIAPQPGGTMTYASFSYDSVFGTVASSWVRDGGTVKYRFTVPANTTARIRLPGGQVEDVHAGVWEYEENAFVRSE</sequence>
<dbReference type="InterPro" id="IPR008979">
    <property type="entry name" value="Galactose-bd-like_sf"/>
</dbReference>
<organism evidence="8 9">
    <name type="scientific">Nocardia rhamnosiphila</name>
    <dbReference type="NCBI Taxonomy" id="426716"/>
    <lineage>
        <taxon>Bacteria</taxon>
        <taxon>Bacillati</taxon>
        <taxon>Actinomycetota</taxon>
        <taxon>Actinomycetes</taxon>
        <taxon>Mycobacteriales</taxon>
        <taxon>Nocardiaceae</taxon>
        <taxon>Nocardia</taxon>
    </lineage>
</organism>
<evidence type="ECO:0000256" key="2">
    <source>
        <dbReference type="ARBA" id="ARBA00012652"/>
    </source>
</evidence>
<dbReference type="PANTHER" id="PTHR33307">
    <property type="entry name" value="ALPHA-RHAMNOSIDASE (EUROFUNG)"/>
    <property type="match status" value="1"/>
</dbReference>
<evidence type="ECO:0000313" key="8">
    <source>
        <dbReference type="EMBL" id="MEU1953503.1"/>
    </source>
</evidence>
<dbReference type="InterPro" id="IPR013737">
    <property type="entry name" value="Bac_rhamnosid_N"/>
</dbReference>
<dbReference type="InterPro" id="IPR012341">
    <property type="entry name" value="6hp_glycosidase-like_sf"/>
</dbReference>
<dbReference type="InterPro" id="IPR008902">
    <property type="entry name" value="Rhamnosid_concanavalin"/>
</dbReference>
<feature type="domain" description="Alpha-L-rhamnosidase six-hairpin glycosidase" evidence="6">
    <location>
        <begin position="416"/>
        <end position="770"/>
    </location>
</feature>
<dbReference type="RefSeq" id="WP_356958010.1">
    <property type="nucleotide sequence ID" value="NZ_JBEYBD010000011.1"/>
</dbReference>
<dbReference type="Pfam" id="PF05592">
    <property type="entry name" value="Bac_rhamnosid"/>
    <property type="match status" value="1"/>
</dbReference>
<dbReference type="InterPro" id="IPR035398">
    <property type="entry name" value="Bac_rhamnosid_C"/>
</dbReference>
<dbReference type="InterPro" id="IPR016007">
    <property type="entry name" value="Alpha_rhamnosid"/>
</dbReference>
<dbReference type="EMBL" id="JBEYBF010000010">
    <property type="protein sequence ID" value="MEU1953503.1"/>
    <property type="molecule type" value="Genomic_DNA"/>
</dbReference>
<dbReference type="SUPFAM" id="SSF49785">
    <property type="entry name" value="Galactose-binding domain-like"/>
    <property type="match status" value="1"/>
</dbReference>
<feature type="domain" description="Alpha-L-rhamnosidase concanavalin-like" evidence="4">
    <location>
        <begin position="305"/>
        <end position="410"/>
    </location>
</feature>
<evidence type="ECO:0000259" key="6">
    <source>
        <dbReference type="Pfam" id="PF17389"/>
    </source>
</evidence>
<feature type="domain" description="Alpha-L-rhamnosidase C-terminal" evidence="7">
    <location>
        <begin position="780"/>
        <end position="839"/>
    </location>
</feature>
<dbReference type="InterPro" id="IPR008928">
    <property type="entry name" value="6-hairpin_glycosidase_sf"/>
</dbReference>
<dbReference type="InterPro" id="IPR035396">
    <property type="entry name" value="Bac_rhamnosid6H"/>
</dbReference>
<dbReference type="GO" id="GO:0016787">
    <property type="term" value="F:hydrolase activity"/>
    <property type="evidence" value="ECO:0007669"/>
    <property type="project" value="UniProtKB-KW"/>
</dbReference>
<dbReference type="Pfam" id="PF17389">
    <property type="entry name" value="Bac_rhamnosid6H"/>
    <property type="match status" value="1"/>
</dbReference>
<dbReference type="PANTHER" id="PTHR33307:SF6">
    <property type="entry name" value="ALPHA-RHAMNOSIDASE (EUROFUNG)-RELATED"/>
    <property type="match status" value="1"/>
</dbReference>
<dbReference type="Proteomes" id="UP001550628">
    <property type="component" value="Unassembled WGS sequence"/>
</dbReference>
<dbReference type="Pfam" id="PF17390">
    <property type="entry name" value="Bac_rhamnosid_C"/>
    <property type="match status" value="1"/>
</dbReference>
<dbReference type="Gene3D" id="2.60.420.10">
    <property type="entry name" value="Maltose phosphorylase, domain 3"/>
    <property type="match status" value="1"/>
</dbReference>
<reference evidence="8 9" key="1">
    <citation type="submission" date="2024-06" db="EMBL/GenBank/DDBJ databases">
        <title>The Natural Products Discovery Center: Release of the First 8490 Sequenced Strains for Exploring Actinobacteria Biosynthetic Diversity.</title>
        <authorList>
            <person name="Kalkreuter E."/>
            <person name="Kautsar S.A."/>
            <person name="Yang D."/>
            <person name="Bader C.D."/>
            <person name="Teijaro C.N."/>
            <person name="Fluegel L."/>
            <person name="Davis C.M."/>
            <person name="Simpson J.R."/>
            <person name="Lauterbach L."/>
            <person name="Steele A.D."/>
            <person name="Gui C."/>
            <person name="Meng S."/>
            <person name="Li G."/>
            <person name="Viehrig K."/>
            <person name="Ye F."/>
            <person name="Su P."/>
            <person name="Kiefer A.F."/>
            <person name="Nichols A."/>
            <person name="Cepeda A.J."/>
            <person name="Yan W."/>
            <person name="Fan B."/>
            <person name="Jiang Y."/>
            <person name="Adhikari A."/>
            <person name="Zheng C.-J."/>
            <person name="Schuster L."/>
            <person name="Cowan T.M."/>
            <person name="Smanski M.J."/>
            <person name="Chevrette M.G."/>
            <person name="De Carvalho L.P.S."/>
            <person name="Shen B."/>
        </authorList>
    </citation>
    <scope>NUCLEOTIDE SEQUENCE [LARGE SCALE GENOMIC DNA]</scope>
    <source>
        <strain evidence="8 9">NPDC019708</strain>
    </source>
</reference>
<dbReference type="PIRSF" id="PIRSF010631">
    <property type="entry name" value="A-rhamnsds"/>
    <property type="match status" value="1"/>
</dbReference>
<protein>
    <recommendedName>
        <fullName evidence="2">alpha-L-rhamnosidase</fullName>
        <ecNumber evidence="2">3.2.1.40</ecNumber>
    </recommendedName>
</protein>
<evidence type="ECO:0000259" key="5">
    <source>
        <dbReference type="Pfam" id="PF08531"/>
    </source>
</evidence>
<dbReference type="Gene3D" id="1.50.10.10">
    <property type="match status" value="1"/>
</dbReference>
<accession>A0ABV2WRI7</accession>
<proteinExistence type="predicted"/>
<evidence type="ECO:0000259" key="7">
    <source>
        <dbReference type="Pfam" id="PF17390"/>
    </source>
</evidence>
<comment type="catalytic activity">
    <reaction evidence="1">
        <text>Hydrolysis of terminal non-reducing alpha-L-rhamnose residues in alpha-L-rhamnosides.</text>
        <dbReference type="EC" id="3.2.1.40"/>
    </reaction>
</comment>
<dbReference type="InterPro" id="IPR013783">
    <property type="entry name" value="Ig-like_fold"/>
</dbReference>
<dbReference type="Gene3D" id="2.60.40.10">
    <property type="entry name" value="Immunoglobulins"/>
    <property type="match status" value="1"/>
</dbReference>
<evidence type="ECO:0000313" key="9">
    <source>
        <dbReference type="Proteomes" id="UP001550628"/>
    </source>
</evidence>
<dbReference type="Pfam" id="PF08531">
    <property type="entry name" value="Bac_rhamnosid_N"/>
    <property type="match status" value="1"/>
</dbReference>
<keyword evidence="3 8" id="KW-0378">Hydrolase</keyword>
<gene>
    <name evidence="8" type="ORF">ABZ510_16755</name>
</gene>
<keyword evidence="9" id="KW-1185">Reference proteome</keyword>
<evidence type="ECO:0000256" key="3">
    <source>
        <dbReference type="ARBA" id="ARBA00022801"/>
    </source>
</evidence>
<evidence type="ECO:0000259" key="4">
    <source>
        <dbReference type="Pfam" id="PF05592"/>
    </source>
</evidence>
<dbReference type="Gene3D" id="2.60.120.260">
    <property type="entry name" value="Galactose-binding domain-like"/>
    <property type="match status" value="2"/>
</dbReference>